<dbReference type="RefSeq" id="WP_050434129.1">
    <property type="nucleotide sequence ID" value="NZ_CP012159.1"/>
</dbReference>
<dbReference type="Pfam" id="PF08240">
    <property type="entry name" value="ADH_N"/>
    <property type="match status" value="1"/>
</dbReference>
<dbReference type="InterPro" id="IPR050700">
    <property type="entry name" value="YIM1/Zinc_Alcohol_DH_Fams"/>
</dbReference>
<dbReference type="OrthoDB" id="9787435at2"/>
<dbReference type="AlphaFoldDB" id="A0A0K1ENS6"/>
<name>A0A0K1ENS6_CHOCO</name>
<dbReference type="SUPFAM" id="SSF51735">
    <property type="entry name" value="NAD(P)-binding Rossmann-fold domains"/>
    <property type="match status" value="1"/>
</dbReference>
<feature type="domain" description="Enoyl reductase (ER)" evidence="1">
    <location>
        <begin position="10"/>
        <end position="331"/>
    </location>
</feature>
<keyword evidence="3" id="KW-1185">Reference proteome</keyword>
<dbReference type="InterPro" id="IPR020843">
    <property type="entry name" value="ER"/>
</dbReference>
<dbReference type="Proteomes" id="UP000067626">
    <property type="component" value="Chromosome"/>
</dbReference>
<dbReference type="Gene3D" id="3.90.180.10">
    <property type="entry name" value="Medium-chain alcohol dehydrogenases, catalytic domain"/>
    <property type="match status" value="1"/>
</dbReference>
<accession>A0A0K1ENS6</accession>
<dbReference type="SMART" id="SM00829">
    <property type="entry name" value="PKS_ER"/>
    <property type="match status" value="1"/>
</dbReference>
<dbReference type="EMBL" id="CP012159">
    <property type="protein sequence ID" value="AKT42511.1"/>
    <property type="molecule type" value="Genomic_DNA"/>
</dbReference>
<dbReference type="InterPro" id="IPR011032">
    <property type="entry name" value="GroES-like_sf"/>
</dbReference>
<proteinExistence type="predicted"/>
<gene>
    <name evidence="2" type="ORF">CMC5_067370</name>
</gene>
<evidence type="ECO:0000259" key="1">
    <source>
        <dbReference type="SMART" id="SM00829"/>
    </source>
</evidence>
<evidence type="ECO:0000313" key="3">
    <source>
        <dbReference type="Proteomes" id="UP000067626"/>
    </source>
</evidence>
<dbReference type="InterPro" id="IPR036291">
    <property type="entry name" value="NAD(P)-bd_dom_sf"/>
</dbReference>
<dbReference type="PANTHER" id="PTHR11695">
    <property type="entry name" value="ALCOHOL DEHYDROGENASE RELATED"/>
    <property type="match status" value="1"/>
</dbReference>
<evidence type="ECO:0000313" key="2">
    <source>
        <dbReference type="EMBL" id="AKT42511.1"/>
    </source>
</evidence>
<dbReference type="STRING" id="52.CMC5_067370"/>
<dbReference type="PATRIC" id="fig|52.7.peg.7399"/>
<dbReference type="InterPro" id="IPR013154">
    <property type="entry name" value="ADH-like_N"/>
</dbReference>
<dbReference type="CDD" id="cd05289">
    <property type="entry name" value="MDR_like_2"/>
    <property type="match status" value="1"/>
</dbReference>
<dbReference type="Pfam" id="PF13602">
    <property type="entry name" value="ADH_zinc_N_2"/>
    <property type="match status" value="1"/>
</dbReference>
<dbReference type="SUPFAM" id="SSF50129">
    <property type="entry name" value="GroES-like"/>
    <property type="match status" value="1"/>
</dbReference>
<protein>
    <submittedName>
        <fullName evidence="2">NADPH:quinone oxidoreductase</fullName>
    </submittedName>
</protein>
<dbReference type="GO" id="GO:0016491">
    <property type="term" value="F:oxidoreductase activity"/>
    <property type="evidence" value="ECO:0007669"/>
    <property type="project" value="InterPro"/>
</dbReference>
<dbReference type="Gene3D" id="3.40.50.720">
    <property type="entry name" value="NAD(P)-binding Rossmann-like Domain"/>
    <property type="match status" value="1"/>
</dbReference>
<dbReference type="PANTHER" id="PTHR11695:SF294">
    <property type="entry name" value="RETICULON-4-INTERACTING PROTEIN 1, MITOCHONDRIAL"/>
    <property type="match status" value="1"/>
</dbReference>
<organism evidence="2 3">
    <name type="scientific">Chondromyces crocatus</name>
    <dbReference type="NCBI Taxonomy" id="52"/>
    <lineage>
        <taxon>Bacteria</taxon>
        <taxon>Pseudomonadati</taxon>
        <taxon>Myxococcota</taxon>
        <taxon>Polyangia</taxon>
        <taxon>Polyangiales</taxon>
        <taxon>Polyangiaceae</taxon>
        <taxon>Chondromyces</taxon>
    </lineage>
</organism>
<sequence length="334" mass="35636">MRAFLLTRYGGPEVADLRDVTAPEPGPGEVRIDVKAAGLNPVDFKMREGKLRVINSYEFPLVFGCELSGVVASVGEGVTRFRPGDDVFTRVAKEHLGAFAETACVHEDLVAKKPASLDFVHAAAVPLAALTALQALRDELSVTPGMRVFIPGGAGGVGTFAIQIAKHLGATVATTASARGRALVERLGADVVVDYTTQDFTTVLREYDAAFDLIGGDTLLRAFEVVRRGGKIVSIAGLPEPLTATQDLGRGAGLATLFWFASAGIRFRAWRSGVTYRYLFMHPSGKDLEALATLVDAKKLDVIVDRVFPFAEIAEAFAYLEKGRAKGKVVVAIG</sequence>
<dbReference type="KEGG" id="ccro:CMC5_067370"/>
<reference evidence="2 3" key="1">
    <citation type="submission" date="2015-07" db="EMBL/GenBank/DDBJ databases">
        <title>Genome analysis of myxobacterium Chondromyces crocatus Cm c5 reveals a high potential for natural compound synthesis and the genetic basis for the loss of fruiting body formation.</title>
        <authorList>
            <person name="Zaburannyi N."/>
            <person name="Bunk B."/>
            <person name="Maier J."/>
            <person name="Overmann J."/>
            <person name="Mueller R."/>
        </authorList>
    </citation>
    <scope>NUCLEOTIDE SEQUENCE [LARGE SCALE GENOMIC DNA]</scope>
    <source>
        <strain evidence="2 3">Cm c5</strain>
    </source>
</reference>